<dbReference type="EMBL" id="AGAZ01000049">
    <property type="protein sequence ID" value="EGZ46430.1"/>
    <property type="molecule type" value="Genomic_DNA"/>
</dbReference>
<reference evidence="1 2" key="1">
    <citation type="submission" date="2011-06" db="EMBL/GenBank/DDBJ databases">
        <authorList>
            <person name="Muzny D."/>
            <person name="Qin X."/>
            <person name="Deng J."/>
            <person name="Jiang H."/>
            <person name="Liu Y."/>
            <person name="Qu J."/>
            <person name="Song X.-Z."/>
            <person name="Zhang L."/>
            <person name="Thornton R."/>
            <person name="Coyle M."/>
            <person name="Francisco L."/>
            <person name="Jackson L."/>
            <person name="Javaid M."/>
            <person name="Korchina V."/>
            <person name="Kovar C."/>
            <person name="Mata R."/>
            <person name="Mathew T."/>
            <person name="Ngo R."/>
            <person name="Nguyen L."/>
            <person name="Nguyen N."/>
            <person name="Okwuonu G."/>
            <person name="Ongeri F."/>
            <person name="Pham C."/>
            <person name="Simmons D."/>
            <person name="Wilczek-Boney K."/>
            <person name="Hale W."/>
            <person name="Jakkamsetti A."/>
            <person name="Pham P."/>
            <person name="Ruth R."/>
            <person name="San Lucas F."/>
            <person name="Warren J."/>
            <person name="Zhang J."/>
            <person name="Zhao Z."/>
            <person name="Zhou C."/>
            <person name="Zhu D."/>
            <person name="Lee S."/>
            <person name="Bess C."/>
            <person name="Blankenburg K."/>
            <person name="Forbes L."/>
            <person name="Fu Q."/>
            <person name="Gubbala S."/>
            <person name="Hirani K."/>
            <person name="Jayaseelan J.C."/>
            <person name="Lara F."/>
            <person name="Munidasa M."/>
            <person name="Palculict T."/>
            <person name="Patil S."/>
            <person name="Pu L.-L."/>
            <person name="Saada N."/>
            <person name="Tang L."/>
            <person name="Weissenberger G."/>
            <person name="Zhu Y."/>
            <person name="Hemphill L."/>
            <person name="Shang Y."/>
            <person name="Youmans B."/>
            <person name="Ayvaz T."/>
            <person name="Ross M."/>
            <person name="Santibanez J."/>
            <person name="Aqrawi P."/>
            <person name="Gross S."/>
            <person name="Joshi V."/>
            <person name="Fowler G."/>
            <person name="Nazareth L."/>
            <person name="Reid J."/>
            <person name="Worley K."/>
            <person name="Petrosino J."/>
            <person name="Highlander S."/>
            <person name="Gibbs R."/>
        </authorList>
    </citation>
    <scope>NUCLEOTIDE SEQUENCE [LARGE SCALE GENOMIC DNA]</scope>
    <source>
        <strain evidence="1 2">9715</strain>
    </source>
</reference>
<keyword evidence="2" id="KW-1185">Reference proteome</keyword>
<protein>
    <submittedName>
        <fullName evidence="1">Uncharacterized protein</fullName>
    </submittedName>
</protein>
<proteinExistence type="predicted"/>
<dbReference type="AlphaFoldDB" id="G4CQI2"/>
<evidence type="ECO:0000313" key="2">
    <source>
        <dbReference type="Proteomes" id="UP000005336"/>
    </source>
</evidence>
<dbReference type="HOGENOM" id="CLU_3202500_0_0_4"/>
<name>G4CQI2_9NEIS</name>
<gene>
    <name evidence="1" type="ORF">HMPREF9370_1342</name>
</gene>
<sequence>MSFKNNLIKSTLLAIITSAQLTNAKLLLRRETGYPYALCLTDTDI</sequence>
<evidence type="ECO:0000313" key="1">
    <source>
        <dbReference type="EMBL" id="EGZ46430.1"/>
    </source>
</evidence>
<comment type="caution">
    <text evidence="1">The sequence shown here is derived from an EMBL/GenBank/DDBJ whole genome shotgun (WGS) entry which is preliminary data.</text>
</comment>
<organism evidence="1 2">
    <name type="scientific">Neisseria wadsworthii 9715</name>
    <dbReference type="NCBI Taxonomy" id="1030841"/>
    <lineage>
        <taxon>Bacteria</taxon>
        <taxon>Pseudomonadati</taxon>
        <taxon>Pseudomonadota</taxon>
        <taxon>Betaproteobacteria</taxon>
        <taxon>Neisseriales</taxon>
        <taxon>Neisseriaceae</taxon>
        <taxon>Neisseria</taxon>
    </lineage>
</organism>
<accession>G4CQI2</accession>
<dbReference type="Proteomes" id="UP000005336">
    <property type="component" value="Unassembled WGS sequence"/>
</dbReference>